<gene>
    <name evidence="11" type="ORF">J422_05988</name>
</gene>
<dbReference type="FunFam" id="3.30.300.110:FF:000001">
    <property type="entry name" value="tRNA (guanine(37)-N1)-methyltransferase"/>
    <property type="match status" value="1"/>
</dbReference>
<evidence type="ECO:0000256" key="6">
    <source>
        <dbReference type="ARBA" id="ARBA00022694"/>
    </source>
</evidence>
<feature type="domain" description="SAM-dependent methyltransferase TRM5/TYW2-type" evidence="10">
    <location>
        <begin position="94"/>
        <end position="332"/>
    </location>
</feature>
<dbReference type="Proteomes" id="UP000053695">
    <property type="component" value="Unassembled WGS sequence"/>
</dbReference>
<dbReference type="Pfam" id="PF25133">
    <property type="entry name" value="TYW2_N_2"/>
    <property type="match status" value="1"/>
</dbReference>
<reference evidence="11 12" key="1">
    <citation type="journal article" date="2013" name="Genome Announc.">
        <title>Draft Genome Sequence of a Highly Flagellated, Fast-Swimming Archaeon, Methanocaldococcus villosus Strain KIN24-T80 (DSM 22612).</title>
        <authorList>
            <person name="Thennarasu S."/>
            <person name="Polireddy D."/>
            <person name="Antony A."/>
            <person name="Yada M.R."/>
            <person name="Algarawi S."/>
            <person name="Sivakumar N."/>
        </authorList>
    </citation>
    <scope>NUCLEOTIDE SEQUENCE [LARGE SCALE GENOMIC DNA]</scope>
    <source>
        <strain evidence="11 12">KIN24-T80</strain>
    </source>
</reference>
<dbReference type="EMBL" id="APMM01000047">
    <property type="protein sequence ID" value="ENN95786.1"/>
    <property type="molecule type" value="Genomic_DNA"/>
</dbReference>
<keyword evidence="5" id="KW-0949">S-adenosyl-L-methionine</keyword>
<dbReference type="Gene3D" id="3.40.50.150">
    <property type="entry name" value="Vaccinia Virus protein VP39"/>
    <property type="match status" value="1"/>
</dbReference>
<accession>N6VRK1</accession>
<keyword evidence="4" id="KW-0808">Transferase</keyword>
<comment type="catalytic activity">
    <reaction evidence="9">
        <text>guanosine(37) in tRNA + S-adenosyl-L-methionine = N(1)-methylguanosine(37) in tRNA + S-adenosyl-L-homocysteine + H(+)</text>
        <dbReference type="Rhea" id="RHEA:36899"/>
        <dbReference type="Rhea" id="RHEA-COMP:10145"/>
        <dbReference type="Rhea" id="RHEA-COMP:10147"/>
        <dbReference type="ChEBI" id="CHEBI:15378"/>
        <dbReference type="ChEBI" id="CHEBI:57856"/>
        <dbReference type="ChEBI" id="CHEBI:59789"/>
        <dbReference type="ChEBI" id="CHEBI:73542"/>
        <dbReference type="ChEBI" id="CHEBI:74269"/>
        <dbReference type="EC" id="2.1.1.228"/>
    </reaction>
</comment>
<keyword evidence="2" id="KW-0963">Cytoplasm</keyword>
<dbReference type="PANTHER" id="PTHR23245:SF36">
    <property type="entry name" value="TRNA (GUANINE(37)-N1)-METHYLTRANSFERASE"/>
    <property type="match status" value="1"/>
</dbReference>
<dbReference type="NCBIfam" id="NF047732">
    <property type="entry name" value="tRNAMtaseTrm5bMeth"/>
    <property type="match status" value="1"/>
</dbReference>
<keyword evidence="12" id="KW-1185">Reference proteome</keyword>
<evidence type="ECO:0000256" key="7">
    <source>
        <dbReference type="ARBA" id="ARBA00029736"/>
    </source>
</evidence>
<dbReference type="PROSITE" id="PS51684">
    <property type="entry name" value="SAM_MT_TRM5_TYW2"/>
    <property type="match status" value="1"/>
</dbReference>
<evidence type="ECO:0000256" key="4">
    <source>
        <dbReference type="ARBA" id="ARBA00022679"/>
    </source>
</evidence>
<dbReference type="RefSeq" id="WP_004593053.1">
    <property type="nucleotide sequence ID" value="NZ_APMM01000047.1"/>
</dbReference>
<evidence type="ECO:0000256" key="5">
    <source>
        <dbReference type="ARBA" id="ARBA00022691"/>
    </source>
</evidence>
<evidence type="ECO:0000256" key="8">
    <source>
        <dbReference type="ARBA" id="ARBA00033392"/>
    </source>
</evidence>
<evidence type="ECO:0000256" key="9">
    <source>
        <dbReference type="ARBA" id="ARBA00047783"/>
    </source>
</evidence>
<dbReference type="EC" id="2.1.1.228" evidence="1"/>
<proteinExistence type="predicted"/>
<dbReference type="InterPro" id="IPR030382">
    <property type="entry name" value="MeTrfase_TRM5/TYW2"/>
</dbReference>
<dbReference type="InterPro" id="IPR056744">
    <property type="entry name" value="TRM5/TYW2-like_N"/>
</dbReference>
<dbReference type="GO" id="GO:0005737">
    <property type="term" value="C:cytoplasm"/>
    <property type="evidence" value="ECO:0007669"/>
    <property type="project" value="TreeGrafter"/>
</dbReference>
<dbReference type="AlphaFoldDB" id="N6VRK1"/>
<evidence type="ECO:0000313" key="11">
    <source>
        <dbReference type="EMBL" id="ENN95786.1"/>
    </source>
</evidence>
<evidence type="ECO:0000259" key="10">
    <source>
        <dbReference type="PROSITE" id="PS51684"/>
    </source>
</evidence>
<dbReference type="Gene3D" id="3.30.70.2580">
    <property type="match status" value="1"/>
</dbReference>
<keyword evidence="6" id="KW-0819">tRNA processing</keyword>
<dbReference type="GO" id="GO:0002939">
    <property type="term" value="P:tRNA N1-guanine methylation"/>
    <property type="evidence" value="ECO:0007669"/>
    <property type="project" value="TreeGrafter"/>
</dbReference>
<dbReference type="PANTHER" id="PTHR23245">
    <property type="entry name" value="TRNA METHYLTRANSFERASE"/>
    <property type="match status" value="1"/>
</dbReference>
<name>N6VRK1_9EURY</name>
<organism evidence="11 12">
    <name type="scientific">Methanocaldococcus villosus KIN24-T80</name>
    <dbReference type="NCBI Taxonomy" id="1069083"/>
    <lineage>
        <taxon>Archaea</taxon>
        <taxon>Methanobacteriati</taxon>
        <taxon>Methanobacteriota</taxon>
        <taxon>Methanomada group</taxon>
        <taxon>Methanococci</taxon>
        <taxon>Methanococcales</taxon>
        <taxon>Methanocaldococcaceae</taxon>
        <taxon>Methanocaldococcus</taxon>
    </lineage>
</organism>
<dbReference type="InterPro" id="IPR040601">
    <property type="entry name" value="Trm5a/b_N"/>
</dbReference>
<evidence type="ECO:0000313" key="12">
    <source>
        <dbReference type="Proteomes" id="UP000053695"/>
    </source>
</evidence>
<sequence>MLTLKIDKKLGEKVRRLLIENDLYDKDYLIDRDDKHLYLPIKHVDEKILREILKVDFEIVERDLKKRKKEKSFRDVINEKYRDIVDKKLLALSYDVIGDLVILQISDEVREDIRKEIGELAYKLIPCKGVFRRKSEVKGEFRIREIEHLAGENRTLTIHKENNYRLYVDIAKVYFSPRLSGERKRIGESVGLNETVIDMFAGVGPFSIACRRARRVYAIDINPEAISLLKKNIELNKVKHKIIPILADANEVDLKGDRVIMNLPKYSYKFVDKALSMINKNGIIHYYTIGENFSEGIKVFEGKCNFEILNKKIVKSYSPKKYIMAFDIIVKD</sequence>
<dbReference type="InterPro" id="IPR029063">
    <property type="entry name" value="SAM-dependent_MTases_sf"/>
</dbReference>
<dbReference type="Pfam" id="PF02475">
    <property type="entry name" value="TRM5-TYW2_MTfase"/>
    <property type="match status" value="1"/>
</dbReference>
<dbReference type="SUPFAM" id="SSF53335">
    <property type="entry name" value="S-adenosyl-L-methionine-dependent methyltransferases"/>
    <property type="match status" value="1"/>
</dbReference>
<protein>
    <recommendedName>
        <fullName evidence="1">tRNA (guanine(37)-N(1))-methyltransferase</fullName>
        <ecNumber evidence="1">2.1.1.228</ecNumber>
    </recommendedName>
    <alternativeName>
        <fullName evidence="7">M1G-methyltransferase</fullName>
    </alternativeName>
    <alternativeName>
        <fullName evidence="8">tRNA [GM37] methyltransferase</fullName>
    </alternativeName>
</protein>
<dbReference type="Gene3D" id="3.30.300.110">
    <property type="entry name" value="Met-10+ protein-like domains"/>
    <property type="match status" value="1"/>
</dbReference>
<dbReference type="GO" id="GO:0052906">
    <property type="term" value="F:tRNA (guanine(37)-N1)-methyltransferase activity"/>
    <property type="evidence" value="ECO:0007669"/>
    <property type="project" value="UniProtKB-EC"/>
</dbReference>
<dbReference type="STRING" id="1069083.GCA_000371805_00561"/>
<evidence type="ECO:0000256" key="2">
    <source>
        <dbReference type="ARBA" id="ARBA00022490"/>
    </source>
</evidence>
<dbReference type="InterPro" id="IPR056743">
    <property type="entry name" value="TRM5-TYW2-like_MTfase"/>
</dbReference>
<dbReference type="OrthoDB" id="8079at2157"/>
<dbReference type="CDD" id="cd02440">
    <property type="entry name" value="AdoMet_MTases"/>
    <property type="match status" value="1"/>
</dbReference>
<keyword evidence="3" id="KW-0489">Methyltransferase</keyword>
<dbReference type="Pfam" id="PF18093">
    <property type="entry name" value="Trm5_N"/>
    <property type="match status" value="1"/>
</dbReference>
<dbReference type="PATRIC" id="fig|1069083.5.peg.1166"/>
<evidence type="ECO:0000256" key="3">
    <source>
        <dbReference type="ARBA" id="ARBA00022603"/>
    </source>
</evidence>
<evidence type="ECO:0000256" key="1">
    <source>
        <dbReference type="ARBA" id="ARBA00012807"/>
    </source>
</evidence>
<comment type="caution">
    <text evidence="11">The sequence shown here is derived from an EMBL/GenBank/DDBJ whole genome shotgun (WGS) entry which is preliminary data.</text>
</comment>